<dbReference type="InterPro" id="IPR002523">
    <property type="entry name" value="MgTranspt_CorA/ZnTranspt_ZntB"/>
</dbReference>
<feature type="compositionally biased region" description="Low complexity" evidence="5">
    <location>
        <begin position="20"/>
        <end position="35"/>
    </location>
</feature>
<feature type="region of interest" description="Disordered" evidence="5">
    <location>
        <begin position="570"/>
        <end position="595"/>
    </location>
</feature>
<evidence type="ECO:0000313" key="9">
    <source>
        <dbReference type="Proteomes" id="UP000070328"/>
    </source>
</evidence>
<feature type="compositionally biased region" description="Polar residues" evidence="5">
    <location>
        <begin position="692"/>
        <end position="707"/>
    </location>
</feature>
<sequence length="1582" mass="179674">MATQPKQIRFEEDGFDDWSDSPSSPSRSPTPSVSSFQRDSRPKRGTTRIPSRIVSKRALIHLGYSFAEDGDTIIVQLALGQDHIEELLELSRRIRSSDQGTSELGDSGEAGPQDGDQGFDWINVNAPDTETPHLETGELENFSGNEEKESTLDDTDWDWDDFEGPVIYSGVLNLNSTKSSMDNDMNPTAGKLLAWNQEKSDLINGAKTELNTVHAAEFYMDRAGNQKITLACPEDYEFGATDESLIRLRWLHVQSESLNIATMETLISDCPYISQSLRLVALTVLKEVIAKCERSSENGSYLEPGSMIQYIGRYNSSLGVYEDEDTSDTEPVVFISSPHLLLTDRRSAKRFPGKHYMRSLREVLYGYDDETQPNNESRGRNFKLNENGPPKLKVPQIWTLTVGAEALAYTSLAILDLIVTFSELLSPEIQQNLIKIDRTRSSAGLYTVRLIDEQDMCRYHVVVKADWKYAVSSRLTLSSSYQESYQELEDFLKHAVALALKGQGPVNAAAYVLVNDYWGIITADIWLNLLASETIENYVFGIREKHEAQRRPNEEFLALSEKLLTAGSRSNLGSRRASRRRSDSRATNLDPSDMDMQMVLHPGMWEYGGDSPSPSEDGLEQVGSDTFETSTMSFDSHLGVDNSSLDGTVDLTTSMSETSFRMRNMANFESSVSLGGAEAPKLFKLKKETEGSDQTSETTGSPRLQPGQSYVEVVEERRFTLPRIHRQTTRSMSTRSLRSNLMSDVPVSRHRRRRSRSRTPSFTYARDSPLEADPLPSWLTGQEQFRRTRSDASSFNGSWTRQTPDRGFGTSFLSTSLPPLTLGDLNFVPFLAWRLTWDDDKRSQSEIEKTLTQLLGNLNATIESDRMGKWYKACFECTKGELTQRLASMLQLSPPKPAGEATEGVAQTNSRPDVNPESNSGADVDIQKPDLKTSNEHEGSTGSLVAQASTLFGSIENEQNEFDPKVESNTHFRQPVHNSSREDLRSGHDPWKLMDSKEEHESFLLSRIFSVSQSMLSAFLPDEGRLVHHPVCKRFWGSVDAILRGLQWSIDEMKGTDQLSWFVTRPTTPFPPGESASISGSRALGDCDECDKVKEYLSPEEALDHWHKVHMRTPCLHHAKKGRVFDDPCFVWIRRRTVEESRTVRSKEAPRNEVVSCLELFYEELLDMVDRTEELHKLVMSVTSMGDSVNCHDSRPHLPNSLVEAFERIVGLFVLKAKEISWMNRLTVTPDSLYGRHAERRLMDLKRNAAAISERVRNHLDRAKEDIILLGTSRGDMDRIIIAPIGPEFLAVALISNLQNNISKQGTNEKVDLISHYRNHTAKLRFNTNRKPKRQAFVEIHAIEEELEALQMVVASQQGLLRAYQRLFSPLTFKYPTTDWIYYKERKSLFKLESKCVRRQQRRLAERDRALGVLRKKVRVMRDETKQRIEILDEGHGKAIRVFTIVTLFFLPLSFVTSFFGMNTTDIRDTNYDQKIFWISALPVTFGVIALAFLYGYKWDLIAAWANRTFRPLRKGTAVHEFPQEEVPTWTSTAEPKDTWLPNHGRASVTGWRYRMSYLSARQRRRKGRVPRKKTDDSLFRP</sequence>
<feature type="compositionally biased region" description="Basic residues" evidence="5">
    <location>
        <begin position="1563"/>
        <end position="1572"/>
    </location>
</feature>
<evidence type="ECO:0000256" key="2">
    <source>
        <dbReference type="ARBA" id="ARBA00022692"/>
    </source>
</evidence>
<feature type="region of interest" description="Disordered" evidence="5">
    <location>
        <begin position="1"/>
        <end position="50"/>
    </location>
</feature>
<evidence type="ECO:0000256" key="3">
    <source>
        <dbReference type="ARBA" id="ARBA00022989"/>
    </source>
</evidence>
<accession>A0A135SJS8</accession>
<proteinExistence type="predicted"/>
<dbReference type="OrthoDB" id="5430750at2759"/>
<feature type="region of interest" description="Disordered" evidence="5">
    <location>
        <begin position="1563"/>
        <end position="1582"/>
    </location>
</feature>
<evidence type="ECO:0000313" key="8">
    <source>
        <dbReference type="EMBL" id="KXH36125.1"/>
    </source>
</evidence>
<evidence type="ECO:0000256" key="5">
    <source>
        <dbReference type="SAM" id="MobiDB-lite"/>
    </source>
</evidence>
<dbReference type="EMBL" id="JFBX01000544">
    <property type="protein sequence ID" value="KXH36125.1"/>
    <property type="molecule type" value="Genomic_DNA"/>
</dbReference>
<feature type="domain" description="DUF8035" evidence="7">
    <location>
        <begin position="43"/>
        <end position="96"/>
    </location>
</feature>
<feature type="region of interest" description="Disordered" evidence="5">
    <location>
        <begin position="96"/>
        <end position="156"/>
    </location>
</feature>
<organism evidence="8 9">
    <name type="scientific">Colletotrichum simmondsii</name>
    <dbReference type="NCBI Taxonomy" id="703756"/>
    <lineage>
        <taxon>Eukaryota</taxon>
        <taxon>Fungi</taxon>
        <taxon>Dikarya</taxon>
        <taxon>Ascomycota</taxon>
        <taxon>Pezizomycotina</taxon>
        <taxon>Sordariomycetes</taxon>
        <taxon>Hypocreomycetidae</taxon>
        <taxon>Glomerellales</taxon>
        <taxon>Glomerellaceae</taxon>
        <taxon>Colletotrichum</taxon>
        <taxon>Colletotrichum acutatum species complex</taxon>
    </lineage>
</organism>
<dbReference type="InterPro" id="IPR058348">
    <property type="entry name" value="DUF8035"/>
</dbReference>
<keyword evidence="4 6" id="KW-0472">Membrane</keyword>
<dbReference type="GO" id="GO:0015087">
    <property type="term" value="F:cobalt ion transmembrane transporter activity"/>
    <property type="evidence" value="ECO:0007669"/>
    <property type="project" value="TreeGrafter"/>
</dbReference>
<dbReference type="PANTHER" id="PTHR46494">
    <property type="entry name" value="CORA FAMILY METAL ION TRANSPORTER (EUROFUNG)"/>
    <property type="match status" value="1"/>
</dbReference>
<feature type="transmembrane region" description="Helical" evidence="6">
    <location>
        <begin position="1442"/>
        <end position="1464"/>
    </location>
</feature>
<feature type="compositionally biased region" description="Polar residues" evidence="5">
    <location>
        <begin position="905"/>
        <end position="921"/>
    </location>
</feature>
<feature type="compositionally biased region" description="Basic residues" evidence="5">
    <location>
        <begin position="748"/>
        <end position="757"/>
    </location>
</feature>
<keyword evidence="3 6" id="KW-1133">Transmembrane helix</keyword>
<comment type="subcellular location">
    <subcellularLocation>
        <location evidence="1">Cell membrane</location>
        <topology evidence="1">Multi-pass membrane protein</topology>
    </subcellularLocation>
</comment>
<protein>
    <recommendedName>
        <fullName evidence="7">DUF8035 domain-containing protein</fullName>
    </recommendedName>
</protein>
<feature type="region of interest" description="Disordered" evidence="5">
    <location>
        <begin position="963"/>
        <end position="988"/>
    </location>
</feature>
<dbReference type="Pfam" id="PF26118">
    <property type="entry name" value="DUF8035"/>
    <property type="match status" value="1"/>
</dbReference>
<dbReference type="GO" id="GO:0050897">
    <property type="term" value="F:cobalt ion binding"/>
    <property type="evidence" value="ECO:0007669"/>
    <property type="project" value="TreeGrafter"/>
</dbReference>
<reference evidence="8 9" key="1">
    <citation type="submission" date="2014-02" db="EMBL/GenBank/DDBJ databases">
        <title>The genome sequence of Colletotrichum simmondsii CBS122122.</title>
        <authorList>
            <person name="Baroncelli R."/>
            <person name="Thon M.R."/>
        </authorList>
    </citation>
    <scope>NUCLEOTIDE SEQUENCE [LARGE SCALE GENOMIC DNA]</scope>
    <source>
        <strain evidence="8 9">CBS122122</strain>
    </source>
</reference>
<feature type="compositionally biased region" description="Basic and acidic residues" evidence="5">
    <location>
        <begin position="979"/>
        <end position="988"/>
    </location>
</feature>
<keyword evidence="2 6" id="KW-0812">Transmembrane</keyword>
<feature type="region of interest" description="Disordered" evidence="5">
    <location>
        <begin position="893"/>
        <end position="942"/>
    </location>
</feature>
<evidence type="ECO:0000256" key="1">
    <source>
        <dbReference type="ARBA" id="ARBA00004651"/>
    </source>
</evidence>
<evidence type="ECO:0000256" key="4">
    <source>
        <dbReference type="ARBA" id="ARBA00023136"/>
    </source>
</evidence>
<dbReference type="GO" id="GO:0005886">
    <property type="term" value="C:plasma membrane"/>
    <property type="evidence" value="ECO:0007669"/>
    <property type="project" value="UniProtKB-SubCell"/>
</dbReference>
<feature type="region of interest" description="Disordered" evidence="5">
    <location>
        <begin position="687"/>
        <end position="707"/>
    </location>
</feature>
<feature type="compositionally biased region" description="Basic and acidic residues" evidence="5">
    <location>
        <begin position="1573"/>
        <end position="1582"/>
    </location>
</feature>
<feature type="compositionally biased region" description="Basic and acidic residues" evidence="5">
    <location>
        <begin position="925"/>
        <end position="939"/>
    </location>
</feature>
<dbReference type="InterPro" id="IPR045863">
    <property type="entry name" value="CorA_TM1_TM2"/>
</dbReference>
<dbReference type="Proteomes" id="UP000070328">
    <property type="component" value="Unassembled WGS sequence"/>
</dbReference>
<gene>
    <name evidence="8" type="ORF">CSIM01_10634</name>
</gene>
<dbReference type="Pfam" id="PF01544">
    <property type="entry name" value="CorA"/>
    <property type="match status" value="1"/>
</dbReference>
<feature type="transmembrane region" description="Helical" evidence="6">
    <location>
        <begin position="1476"/>
        <end position="1497"/>
    </location>
</feature>
<dbReference type="PANTHER" id="PTHR46494:SF1">
    <property type="entry name" value="CORA FAMILY METAL ION TRANSPORTER (EUROFUNG)"/>
    <property type="match status" value="1"/>
</dbReference>
<dbReference type="GO" id="GO:0015095">
    <property type="term" value="F:magnesium ion transmembrane transporter activity"/>
    <property type="evidence" value="ECO:0007669"/>
    <property type="project" value="TreeGrafter"/>
</dbReference>
<dbReference type="SUPFAM" id="SSF144083">
    <property type="entry name" value="Magnesium transport protein CorA, transmembrane region"/>
    <property type="match status" value="1"/>
</dbReference>
<dbReference type="GO" id="GO:0000287">
    <property type="term" value="F:magnesium ion binding"/>
    <property type="evidence" value="ECO:0007669"/>
    <property type="project" value="TreeGrafter"/>
</dbReference>
<evidence type="ECO:0000259" key="7">
    <source>
        <dbReference type="Pfam" id="PF26118"/>
    </source>
</evidence>
<dbReference type="Gene3D" id="1.20.58.340">
    <property type="entry name" value="Magnesium transport protein CorA, transmembrane region"/>
    <property type="match status" value="1"/>
</dbReference>
<feature type="region of interest" description="Disordered" evidence="5">
    <location>
        <begin position="742"/>
        <end position="767"/>
    </location>
</feature>
<evidence type="ECO:0000256" key="6">
    <source>
        <dbReference type="SAM" id="Phobius"/>
    </source>
</evidence>
<comment type="caution">
    <text evidence="8">The sequence shown here is derived from an EMBL/GenBank/DDBJ whole genome shotgun (WGS) entry which is preliminary data.</text>
</comment>
<keyword evidence="9" id="KW-1185">Reference proteome</keyword>
<name>A0A135SJS8_9PEZI</name>